<evidence type="ECO:0000313" key="1">
    <source>
        <dbReference type="EMBL" id="WMV57834.1"/>
    </source>
</evidence>
<dbReference type="PANTHER" id="PTHR11439:SF503">
    <property type="entry name" value="CYSTEINE-RICH RLK (RECEPTOR-LIKE PROTEIN KINASE) 8"/>
    <property type="match status" value="1"/>
</dbReference>
<keyword evidence="2" id="KW-1185">Reference proteome</keyword>
<dbReference type="CDD" id="cd09272">
    <property type="entry name" value="RNase_HI_RT_Ty1"/>
    <property type="match status" value="1"/>
</dbReference>
<dbReference type="EMBL" id="CP133623">
    <property type="protein sequence ID" value="WMV57834.1"/>
    <property type="molecule type" value="Genomic_DNA"/>
</dbReference>
<protein>
    <submittedName>
        <fullName evidence="1">Uncharacterized protein</fullName>
    </submittedName>
</protein>
<evidence type="ECO:0000313" key="2">
    <source>
        <dbReference type="Proteomes" id="UP001234989"/>
    </source>
</evidence>
<name>A0AAF0V5U1_SOLVR</name>
<reference evidence="1" key="1">
    <citation type="submission" date="2023-08" db="EMBL/GenBank/DDBJ databases">
        <title>A de novo genome assembly of Solanum verrucosum Schlechtendal, a Mexican diploid species geographically isolated from the other diploid A-genome species in potato relatives.</title>
        <authorList>
            <person name="Hosaka K."/>
        </authorList>
    </citation>
    <scope>NUCLEOTIDE SEQUENCE</scope>
    <source>
        <tissue evidence="1">Young leaves</tissue>
    </source>
</reference>
<accession>A0AAF0V5U1</accession>
<proteinExistence type="predicted"/>
<organism evidence="1 2">
    <name type="scientific">Solanum verrucosum</name>
    <dbReference type="NCBI Taxonomy" id="315347"/>
    <lineage>
        <taxon>Eukaryota</taxon>
        <taxon>Viridiplantae</taxon>
        <taxon>Streptophyta</taxon>
        <taxon>Embryophyta</taxon>
        <taxon>Tracheophyta</taxon>
        <taxon>Spermatophyta</taxon>
        <taxon>Magnoliopsida</taxon>
        <taxon>eudicotyledons</taxon>
        <taxon>Gunneridae</taxon>
        <taxon>Pentapetalae</taxon>
        <taxon>asterids</taxon>
        <taxon>lamiids</taxon>
        <taxon>Solanales</taxon>
        <taxon>Solanaceae</taxon>
        <taxon>Solanoideae</taxon>
        <taxon>Solaneae</taxon>
        <taxon>Solanum</taxon>
    </lineage>
</organism>
<dbReference type="Proteomes" id="UP001234989">
    <property type="component" value="Chromosome 12"/>
</dbReference>
<dbReference type="AlphaFoldDB" id="A0AAF0V5U1"/>
<dbReference type="PANTHER" id="PTHR11439">
    <property type="entry name" value="GAG-POL-RELATED RETROTRANSPOSON"/>
    <property type="match status" value="1"/>
</dbReference>
<sequence>MHCASKVHFQATKRVIKYVKCAANFGIMFKKTLDFQFLGFSHSEWAGNSYDVRSTSGYNFGFGSGIFSWCSKKQDIVAQSRAEVEYIVVASTMNQALLIQKLLDLYMVQKKSTESSVDDQATISIANNHVSHGNTKYFKIKFYFLREMQKNGDIHLEHCENDFQNADILTKAQPSARYEFLRKKLGIAAPESRRIVESSASKLKLEISSTYYYINIQHKSRCSNK</sequence>
<gene>
    <name evidence="1" type="ORF">MTR67_051219</name>
</gene>